<keyword evidence="3" id="KW-1185">Reference proteome</keyword>
<dbReference type="Gene3D" id="3.40.50.1820">
    <property type="entry name" value="alpha/beta hydrolase"/>
    <property type="match status" value="1"/>
</dbReference>
<accession>A0AAD5Y268</accession>
<dbReference type="PANTHER" id="PTHR43433">
    <property type="entry name" value="HYDROLASE, ALPHA/BETA FOLD FAMILY PROTEIN"/>
    <property type="match status" value="1"/>
</dbReference>
<comment type="caution">
    <text evidence="2">The sequence shown here is derived from an EMBL/GenBank/DDBJ whole genome shotgun (WGS) entry which is preliminary data.</text>
</comment>
<evidence type="ECO:0000313" key="3">
    <source>
        <dbReference type="Proteomes" id="UP001211065"/>
    </source>
</evidence>
<dbReference type="Proteomes" id="UP001211065">
    <property type="component" value="Unassembled WGS sequence"/>
</dbReference>
<protein>
    <recommendedName>
        <fullName evidence="1">AB hydrolase-1 domain-containing protein</fullName>
    </recommendedName>
</protein>
<dbReference type="InterPro" id="IPR050471">
    <property type="entry name" value="AB_hydrolase"/>
</dbReference>
<gene>
    <name evidence="2" type="ORF">HK099_007548</name>
</gene>
<evidence type="ECO:0000259" key="1">
    <source>
        <dbReference type="Pfam" id="PF00561"/>
    </source>
</evidence>
<feature type="domain" description="AB hydrolase-1" evidence="1">
    <location>
        <begin position="29"/>
        <end position="278"/>
    </location>
</feature>
<dbReference type="SUPFAM" id="SSF53474">
    <property type="entry name" value="alpha/beta-Hydrolases"/>
    <property type="match status" value="1"/>
</dbReference>
<dbReference type="Pfam" id="PF00561">
    <property type="entry name" value="Abhydrolase_1"/>
    <property type="match status" value="1"/>
</dbReference>
<sequence length="311" mass="34815">MPTASIGKRRLPSPFNMYYEITGTGPIKLVFINGVGGNLNGWEFQISYFGNLPDYTVCAFDNRGAGLSDTVAFQRNTTKEMAQDSLELLEEIGWTKNINLVAVSMGGMIALELALLKPEMFATLVLTSTTSGRSLIPLYGLINLPRTLINKPEKSIEILAGVLFPQSFLESEAPADFVPLLIPTKEKYTQRDVFWETMARRSTKSRAATLKGYLLQVGAILTHHVSKERLHILRDSGIEILVVTGTEDNLVKPENSEYLAKNLNAKLIVFEDAGHNPHNQLQKDYNDLLEEFIFESFKKKNIKIPFFIANN</sequence>
<dbReference type="PANTHER" id="PTHR43433:SF5">
    <property type="entry name" value="AB HYDROLASE-1 DOMAIN-CONTAINING PROTEIN"/>
    <property type="match status" value="1"/>
</dbReference>
<dbReference type="InterPro" id="IPR000073">
    <property type="entry name" value="AB_hydrolase_1"/>
</dbReference>
<proteinExistence type="predicted"/>
<evidence type="ECO:0000313" key="2">
    <source>
        <dbReference type="EMBL" id="KAJ3225000.1"/>
    </source>
</evidence>
<dbReference type="EMBL" id="JADGJW010000074">
    <property type="protein sequence ID" value="KAJ3225000.1"/>
    <property type="molecule type" value="Genomic_DNA"/>
</dbReference>
<reference evidence="2" key="1">
    <citation type="submission" date="2020-05" db="EMBL/GenBank/DDBJ databases">
        <title>Phylogenomic resolution of chytrid fungi.</title>
        <authorList>
            <person name="Stajich J.E."/>
            <person name="Amses K."/>
            <person name="Simmons R."/>
            <person name="Seto K."/>
            <person name="Myers J."/>
            <person name="Bonds A."/>
            <person name="Quandt C.A."/>
            <person name="Barry K."/>
            <person name="Liu P."/>
            <person name="Grigoriev I."/>
            <person name="Longcore J.E."/>
            <person name="James T.Y."/>
        </authorList>
    </citation>
    <scope>NUCLEOTIDE SEQUENCE</scope>
    <source>
        <strain evidence="2">JEL0476</strain>
    </source>
</reference>
<dbReference type="AlphaFoldDB" id="A0AAD5Y268"/>
<dbReference type="InterPro" id="IPR029058">
    <property type="entry name" value="AB_hydrolase_fold"/>
</dbReference>
<organism evidence="2 3">
    <name type="scientific">Clydaea vesicula</name>
    <dbReference type="NCBI Taxonomy" id="447962"/>
    <lineage>
        <taxon>Eukaryota</taxon>
        <taxon>Fungi</taxon>
        <taxon>Fungi incertae sedis</taxon>
        <taxon>Chytridiomycota</taxon>
        <taxon>Chytridiomycota incertae sedis</taxon>
        <taxon>Chytridiomycetes</taxon>
        <taxon>Lobulomycetales</taxon>
        <taxon>Lobulomycetaceae</taxon>
        <taxon>Clydaea</taxon>
    </lineage>
</organism>
<name>A0AAD5Y268_9FUNG</name>